<feature type="domain" description="Ras-GAP" evidence="4">
    <location>
        <begin position="444"/>
        <end position="624"/>
    </location>
</feature>
<dbReference type="SUPFAM" id="SSF48350">
    <property type="entry name" value="GTPase activation domain, GAP"/>
    <property type="match status" value="1"/>
</dbReference>
<comment type="caution">
    <text evidence="5">The sequence shown here is derived from an EMBL/GenBank/DDBJ whole genome shotgun (WGS) entry which is preliminary data.</text>
</comment>
<dbReference type="InterPro" id="IPR008936">
    <property type="entry name" value="Rho_GTPase_activation_prot"/>
</dbReference>
<dbReference type="Gene3D" id="2.30.29.30">
    <property type="entry name" value="Pleckstrin-homology domain (PH domain)/Phosphotyrosine-binding domain (PTB)"/>
    <property type="match status" value="1"/>
</dbReference>
<sequence>MFFSIIPLKAIPQQGYEETSALSLAPITFRSGYLKKWSTKGPVGRWTKKWIVVTTSDMVFYFKSPKDSYPKGYLDMLKYNDIVDTFSEKGSEPTTKDHDSPSQRCIFQAETEEDKLSWMSTFRSAMNRAGMNGLRKRCLEMQATGRKMRMQSMLYVRVAEARNLKPHSDAFCLVQIGAQTVSTQTIYKTDSPLWGEEFELDLTEKSASDIMEESVNITVMDHSGRRDGIIPMQQLIDQQPNEQWYELQSKKSEDFISGEVLVELTYTPASKSSAALLSIKLIEGRNLVANDTNDLCSPFVVIRHGTEKKKSSTALKTLNPSWNFSTTFELTVDNIKEDVRVIVKDKERTHSTKLGQVSFSVSTLTPNTPVKNWYTLTGRAERRSMMRREKSISSNEDLSLGDIRLRLKYSETQILTLDNYSELWDLINAGDYAIIDALGEVTSDRDGVAKNLVRLYEGRGKAVDLLNHLTEREISSTASEDVIFRGNSIATKSVDNYMKLIGLKFLYKVMARKVKEICSSRKSFEVDPSRVDKQEKIDENASGLMEATTAIAQVIFQSVDQTPYELRQIFSGIQRGVVKKWGAQNIVRWTAVSGFIFLRFWGPAILGPKLFKLLDDHPDVDTSRIQKMGNLAQFEGKEPHLAFMNPCIEQNQDRVKVYIDKISTAPSSAASPNQTRDHVIDVEAEMSLLYTTLCRDRVKLAALNQEKPSPYLSKLETVLNAVGEKYIATIENQSLK</sequence>
<dbReference type="AlphaFoldDB" id="A0A2P6N4L5"/>
<evidence type="ECO:0000313" key="5">
    <source>
        <dbReference type="EMBL" id="PRP78896.1"/>
    </source>
</evidence>
<dbReference type="FunCoup" id="A0A2P6N4L5">
    <property type="interactions" value="5"/>
</dbReference>
<proteinExistence type="predicted"/>
<dbReference type="CDD" id="cd00030">
    <property type="entry name" value="C2"/>
    <property type="match status" value="2"/>
</dbReference>
<dbReference type="STRING" id="1890364.A0A2P6N4L5"/>
<protein>
    <submittedName>
        <fullName evidence="5">Uncharacterized protein</fullName>
    </submittedName>
</protein>
<dbReference type="EMBL" id="MDYQ01000206">
    <property type="protein sequence ID" value="PRP78896.1"/>
    <property type="molecule type" value="Genomic_DNA"/>
</dbReference>
<feature type="domain" description="C2" evidence="3">
    <location>
        <begin position="135"/>
        <end position="255"/>
    </location>
</feature>
<evidence type="ECO:0000259" key="4">
    <source>
        <dbReference type="PROSITE" id="PS50018"/>
    </source>
</evidence>
<evidence type="ECO:0000259" key="3">
    <source>
        <dbReference type="PROSITE" id="PS50004"/>
    </source>
</evidence>
<dbReference type="InterPro" id="IPR000008">
    <property type="entry name" value="C2_dom"/>
</dbReference>
<dbReference type="InterPro" id="IPR001849">
    <property type="entry name" value="PH_domain"/>
</dbReference>
<dbReference type="InterPro" id="IPR039360">
    <property type="entry name" value="Ras_GTPase"/>
</dbReference>
<feature type="domain" description="C2" evidence="3">
    <location>
        <begin position="256"/>
        <end position="374"/>
    </location>
</feature>
<dbReference type="PANTHER" id="PTHR10194">
    <property type="entry name" value="RAS GTPASE-ACTIVATING PROTEINS"/>
    <property type="match status" value="1"/>
</dbReference>
<dbReference type="SMART" id="SM00233">
    <property type="entry name" value="PH"/>
    <property type="match status" value="1"/>
</dbReference>
<name>A0A2P6N4L5_9EUKA</name>
<evidence type="ECO:0000259" key="2">
    <source>
        <dbReference type="PROSITE" id="PS50003"/>
    </source>
</evidence>
<dbReference type="SUPFAM" id="SSF50729">
    <property type="entry name" value="PH domain-like"/>
    <property type="match status" value="1"/>
</dbReference>
<dbReference type="OrthoDB" id="17673at2759"/>
<evidence type="ECO:0000256" key="1">
    <source>
        <dbReference type="ARBA" id="ARBA00022468"/>
    </source>
</evidence>
<dbReference type="PROSITE" id="PS50003">
    <property type="entry name" value="PH_DOMAIN"/>
    <property type="match status" value="1"/>
</dbReference>
<dbReference type="PROSITE" id="PS50004">
    <property type="entry name" value="C2"/>
    <property type="match status" value="2"/>
</dbReference>
<accession>A0A2P6N4L5</accession>
<keyword evidence="1" id="KW-0343">GTPase activation</keyword>
<dbReference type="Proteomes" id="UP000241769">
    <property type="component" value="Unassembled WGS sequence"/>
</dbReference>
<dbReference type="InterPro" id="IPR001936">
    <property type="entry name" value="RasGAP_dom"/>
</dbReference>
<dbReference type="PANTHER" id="PTHR10194:SF60">
    <property type="entry name" value="RAS GTPASE-ACTIVATING PROTEIN RASKOL"/>
    <property type="match status" value="1"/>
</dbReference>
<dbReference type="Gene3D" id="1.10.506.10">
    <property type="entry name" value="GTPase Activation - p120gap, domain 1"/>
    <property type="match status" value="2"/>
</dbReference>
<dbReference type="GO" id="GO:0005096">
    <property type="term" value="F:GTPase activator activity"/>
    <property type="evidence" value="ECO:0007669"/>
    <property type="project" value="UniProtKB-KW"/>
</dbReference>
<dbReference type="Pfam" id="PF00168">
    <property type="entry name" value="C2"/>
    <property type="match status" value="2"/>
</dbReference>
<dbReference type="Gene3D" id="2.60.40.150">
    <property type="entry name" value="C2 domain"/>
    <property type="match status" value="2"/>
</dbReference>
<reference evidence="5 6" key="1">
    <citation type="journal article" date="2018" name="Genome Biol. Evol.">
        <title>Multiple Roots of Fruiting Body Formation in Amoebozoa.</title>
        <authorList>
            <person name="Hillmann F."/>
            <person name="Forbes G."/>
            <person name="Novohradska S."/>
            <person name="Ferling I."/>
            <person name="Riege K."/>
            <person name="Groth M."/>
            <person name="Westermann M."/>
            <person name="Marz M."/>
            <person name="Spaller T."/>
            <person name="Winckler T."/>
            <person name="Schaap P."/>
            <person name="Glockner G."/>
        </authorList>
    </citation>
    <scope>NUCLEOTIDE SEQUENCE [LARGE SCALE GENOMIC DNA]</scope>
    <source>
        <strain evidence="5 6">Jena</strain>
    </source>
</reference>
<feature type="domain" description="PH" evidence="2">
    <location>
        <begin position="27"/>
        <end position="127"/>
    </location>
</feature>
<organism evidence="5 6">
    <name type="scientific">Planoprotostelium fungivorum</name>
    <dbReference type="NCBI Taxonomy" id="1890364"/>
    <lineage>
        <taxon>Eukaryota</taxon>
        <taxon>Amoebozoa</taxon>
        <taxon>Evosea</taxon>
        <taxon>Variosea</taxon>
        <taxon>Cavosteliida</taxon>
        <taxon>Cavosteliaceae</taxon>
        <taxon>Planoprotostelium</taxon>
    </lineage>
</organism>
<evidence type="ECO:0000313" key="6">
    <source>
        <dbReference type="Proteomes" id="UP000241769"/>
    </source>
</evidence>
<gene>
    <name evidence="5" type="ORF">PROFUN_13335</name>
</gene>
<dbReference type="Pfam" id="PF00169">
    <property type="entry name" value="PH"/>
    <property type="match status" value="1"/>
</dbReference>
<keyword evidence="6" id="KW-1185">Reference proteome</keyword>
<dbReference type="PROSITE" id="PS50018">
    <property type="entry name" value="RAS_GTPASE_ACTIV_2"/>
    <property type="match status" value="1"/>
</dbReference>
<dbReference type="SUPFAM" id="SSF49562">
    <property type="entry name" value="C2 domain (Calcium/lipid-binding domain, CaLB)"/>
    <property type="match status" value="2"/>
</dbReference>
<dbReference type="InterPro" id="IPR011993">
    <property type="entry name" value="PH-like_dom_sf"/>
</dbReference>
<dbReference type="InParanoid" id="A0A2P6N4L5"/>
<dbReference type="SMART" id="SM00323">
    <property type="entry name" value="RasGAP"/>
    <property type="match status" value="1"/>
</dbReference>
<dbReference type="InterPro" id="IPR035892">
    <property type="entry name" value="C2_domain_sf"/>
</dbReference>
<dbReference type="SMART" id="SM00239">
    <property type="entry name" value="C2"/>
    <property type="match status" value="2"/>
</dbReference>
<dbReference type="Pfam" id="PF00616">
    <property type="entry name" value="RasGAP"/>
    <property type="match status" value="1"/>
</dbReference>